<reference evidence="1" key="1">
    <citation type="submission" date="2023-03" db="EMBL/GenBank/DDBJ databases">
        <title>Massive genome expansion in bonnet fungi (Mycena s.s.) driven by repeated elements and novel gene families across ecological guilds.</title>
        <authorList>
            <consortium name="Lawrence Berkeley National Laboratory"/>
            <person name="Harder C.B."/>
            <person name="Miyauchi S."/>
            <person name="Viragh M."/>
            <person name="Kuo A."/>
            <person name="Thoen E."/>
            <person name="Andreopoulos B."/>
            <person name="Lu D."/>
            <person name="Skrede I."/>
            <person name="Drula E."/>
            <person name="Henrissat B."/>
            <person name="Morin E."/>
            <person name="Kohler A."/>
            <person name="Barry K."/>
            <person name="LaButti K."/>
            <person name="Morin E."/>
            <person name="Salamov A."/>
            <person name="Lipzen A."/>
            <person name="Mereny Z."/>
            <person name="Hegedus B."/>
            <person name="Baldrian P."/>
            <person name="Stursova M."/>
            <person name="Weitz H."/>
            <person name="Taylor A."/>
            <person name="Grigoriev I.V."/>
            <person name="Nagy L.G."/>
            <person name="Martin F."/>
            <person name="Kauserud H."/>
        </authorList>
    </citation>
    <scope>NUCLEOTIDE SEQUENCE</scope>
    <source>
        <strain evidence="1">CBHHK067</strain>
    </source>
</reference>
<dbReference type="AlphaFoldDB" id="A0AAD7DDM1"/>
<evidence type="ECO:0000313" key="1">
    <source>
        <dbReference type="EMBL" id="KAJ7689159.1"/>
    </source>
</evidence>
<dbReference type="Proteomes" id="UP001221757">
    <property type="component" value="Unassembled WGS sequence"/>
</dbReference>
<comment type="caution">
    <text evidence="1">The sequence shown here is derived from an EMBL/GenBank/DDBJ whole genome shotgun (WGS) entry which is preliminary data.</text>
</comment>
<accession>A0AAD7DDM1</accession>
<dbReference type="EMBL" id="JARKIE010000074">
    <property type="protein sequence ID" value="KAJ7689159.1"/>
    <property type="molecule type" value="Genomic_DNA"/>
</dbReference>
<protein>
    <submittedName>
        <fullName evidence="1">Uncharacterized protein</fullName>
    </submittedName>
</protein>
<proteinExistence type="predicted"/>
<organism evidence="1 2">
    <name type="scientific">Mycena rosella</name>
    <name type="common">Pink bonnet</name>
    <name type="synonym">Agaricus rosellus</name>
    <dbReference type="NCBI Taxonomy" id="1033263"/>
    <lineage>
        <taxon>Eukaryota</taxon>
        <taxon>Fungi</taxon>
        <taxon>Dikarya</taxon>
        <taxon>Basidiomycota</taxon>
        <taxon>Agaricomycotina</taxon>
        <taxon>Agaricomycetes</taxon>
        <taxon>Agaricomycetidae</taxon>
        <taxon>Agaricales</taxon>
        <taxon>Marasmiineae</taxon>
        <taxon>Mycenaceae</taxon>
        <taxon>Mycena</taxon>
    </lineage>
</organism>
<keyword evidence="2" id="KW-1185">Reference proteome</keyword>
<sequence>MPLSPVPTKLAKIVNGDNLIPIPSRIPVVIEALWDSLLANSELGRALRKPFWLPFNDYEDIEFRPATDIPLLSENADYIGFTPTGPDKDHENEPTICFDPSFHDIVESVRIKVISSFSPDDVAELWQLDFLTSATFLHELGHVIRRARWPRSICPPERFKAGRVNIQAKEGQGEGGELIERVLWGGLINMELVDFSGIQAAKGLFYGCWDHQRNLVPDYETSDGEEDDVDDSNRRSRYLCLWNRVDSSGNTELQYLTRAGAARMGDAFLGHAHSDM</sequence>
<name>A0AAD7DDM1_MYCRO</name>
<gene>
    <name evidence="1" type="ORF">B0H17DRAFT_1135204</name>
</gene>
<evidence type="ECO:0000313" key="2">
    <source>
        <dbReference type="Proteomes" id="UP001221757"/>
    </source>
</evidence>